<dbReference type="Pfam" id="PF04773">
    <property type="entry name" value="FecR"/>
    <property type="match status" value="1"/>
</dbReference>
<feature type="transmembrane region" description="Helical" evidence="1">
    <location>
        <begin position="77"/>
        <end position="97"/>
    </location>
</feature>
<reference evidence="4" key="1">
    <citation type="submission" date="2020-10" db="EMBL/GenBank/DDBJ databases">
        <authorList>
            <person name="Lu T."/>
            <person name="Wang Q."/>
            <person name="Han X."/>
        </authorList>
    </citation>
    <scope>NUCLEOTIDE SEQUENCE</scope>
    <source>
        <strain evidence="4">WQ 366</strain>
    </source>
</reference>
<dbReference type="Gene3D" id="3.55.50.30">
    <property type="match status" value="1"/>
</dbReference>
<dbReference type="InterPro" id="IPR006860">
    <property type="entry name" value="FecR"/>
</dbReference>
<evidence type="ECO:0000256" key="1">
    <source>
        <dbReference type="SAM" id="Phobius"/>
    </source>
</evidence>
<gene>
    <name evidence="4" type="ORF">IPZ78_02510</name>
</gene>
<proteinExistence type="predicted"/>
<keyword evidence="1" id="KW-1133">Transmembrane helix</keyword>
<name>A0ABS7Z349_9SPHI</name>
<dbReference type="RefSeq" id="WP_225551357.1">
    <property type="nucleotide sequence ID" value="NZ_JADEYP010000003.1"/>
</dbReference>
<dbReference type="PANTHER" id="PTHR30273">
    <property type="entry name" value="PERIPLASMIC SIGNAL SENSOR AND SIGMA FACTOR ACTIVATOR FECR-RELATED"/>
    <property type="match status" value="1"/>
</dbReference>
<dbReference type="InterPro" id="IPR012373">
    <property type="entry name" value="Ferrdict_sens_TM"/>
</dbReference>
<accession>A0ABS7Z349</accession>
<dbReference type="InterPro" id="IPR032508">
    <property type="entry name" value="FecR_C"/>
</dbReference>
<evidence type="ECO:0000259" key="3">
    <source>
        <dbReference type="Pfam" id="PF16344"/>
    </source>
</evidence>
<comment type="caution">
    <text evidence="4">The sequence shown here is derived from an EMBL/GenBank/DDBJ whole genome shotgun (WGS) entry which is preliminary data.</text>
</comment>
<evidence type="ECO:0000313" key="4">
    <source>
        <dbReference type="EMBL" id="MCA5004022.1"/>
    </source>
</evidence>
<dbReference type="Proteomes" id="UP001165302">
    <property type="component" value="Unassembled WGS sequence"/>
</dbReference>
<evidence type="ECO:0000313" key="5">
    <source>
        <dbReference type="Proteomes" id="UP001165302"/>
    </source>
</evidence>
<keyword evidence="5" id="KW-1185">Reference proteome</keyword>
<organism evidence="4 5">
    <name type="scientific">Sphingobacterium bovistauri</name>
    <dbReference type="NCBI Taxonomy" id="2781959"/>
    <lineage>
        <taxon>Bacteria</taxon>
        <taxon>Pseudomonadati</taxon>
        <taxon>Bacteroidota</taxon>
        <taxon>Sphingobacteriia</taxon>
        <taxon>Sphingobacteriales</taxon>
        <taxon>Sphingobacteriaceae</taxon>
        <taxon>Sphingobacterium</taxon>
    </lineage>
</organism>
<evidence type="ECO:0000259" key="2">
    <source>
        <dbReference type="Pfam" id="PF04773"/>
    </source>
</evidence>
<dbReference type="PANTHER" id="PTHR30273:SF2">
    <property type="entry name" value="PROTEIN FECR"/>
    <property type="match status" value="1"/>
</dbReference>
<dbReference type="EMBL" id="JADEYP010000003">
    <property type="protein sequence ID" value="MCA5004022.1"/>
    <property type="molecule type" value="Genomic_DNA"/>
</dbReference>
<sequence>MMTNKTAKELLAKYNSGTISDEELAVLESWYNQQAKENTDLVLSDEEIEEELIKISKNLQFLKNDTSHVHIGRSKRLWYIAASILIVFTFGISYLFINPKSDSSNLELTGSMPENKKNDVIIPGDKRAILTLDDNTQIVLDDVEAGDIKATSNVKISKTSAGQLIYDVSSAQADENIPSGYNTISTPAGGEYQVKLSDGTFVFLNAKSSIKFPTIFRGDDRRVEISGEVYFDVSHNPQKPFIVQAGDQTIKVLGTEFNINSYSKIKGIKTTLIEGSVLVRSNLKNISKVLKPGQESILDQNHSKFSVSNVDLESAVAWKNGYFIFQDEELEDIMNQISRWYDVDIEYRNINKSTQFGGAISKYRKLEDVLSLLELTDKVKFKIQGRRIIIMN</sequence>
<protein>
    <submittedName>
        <fullName evidence="4">DUF4974 domain-containing protein</fullName>
    </submittedName>
</protein>
<feature type="domain" description="Protein FecR C-terminal" evidence="3">
    <location>
        <begin position="322"/>
        <end position="390"/>
    </location>
</feature>
<keyword evidence="1" id="KW-0812">Transmembrane</keyword>
<keyword evidence="1" id="KW-0472">Membrane</keyword>
<dbReference type="Gene3D" id="2.60.120.1440">
    <property type="match status" value="1"/>
</dbReference>
<dbReference type="Pfam" id="PF16344">
    <property type="entry name" value="FecR_C"/>
    <property type="match status" value="1"/>
</dbReference>
<feature type="domain" description="FecR protein" evidence="2">
    <location>
        <begin position="183"/>
        <end position="277"/>
    </location>
</feature>